<proteinExistence type="predicted"/>
<evidence type="ECO:0000313" key="1">
    <source>
        <dbReference type="EMBL" id="ABB40346.1"/>
    </source>
</evidence>
<sequence>MYVGIHTASLPFVFAEARRRIIMHAALYSNFARSPRHIEALSTALTKPGFRKLHAITLPFDPKRGWMEEFMHVLRPDYSLAQMEHEFNSSRDFLVRLAARHDGLVELYETRAMPCMPVIIVDDKILFGHYAHSPVPAPQGYWFSVTAPVEDMLDWLRHGRIPEDATPTQKASLRFVADCDYAMRNAKRLFL</sequence>
<gene>
    <name evidence="1" type="ordered locus">Dde_3553</name>
</gene>
<dbReference type="Proteomes" id="UP000002710">
    <property type="component" value="Chromosome"/>
</dbReference>
<dbReference type="KEGG" id="dde:Dde_3553"/>
<dbReference type="EMBL" id="CP000112">
    <property type="protein sequence ID" value="ABB40346.1"/>
    <property type="molecule type" value="Genomic_DNA"/>
</dbReference>
<dbReference type="HOGENOM" id="CLU_116287_0_0_7"/>
<evidence type="ECO:0000313" key="2">
    <source>
        <dbReference type="Proteomes" id="UP000002710"/>
    </source>
</evidence>
<dbReference type="RefSeq" id="WP_011369240.1">
    <property type="nucleotide sequence ID" value="NC_007519.1"/>
</dbReference>
<organism evidence="1 2">
    <name type="scientific">Oleidesulfovibrio alaskensis (strain ATCC BAA-1058 / DSM 17464 / G20)</name>
    <name type="common">Desulfovibrio alaskensis</name>
    <dbReference type="NCBI Taxonomy" id="207559"/>
    <lineage>
        <taxon>Bacteria</taxon>
        <taxon>Pseudomonadati</taxon>
        <taxon>Thermodesulfobacteriota</taxon>
        <taxon>Desulfovibrionia</taxon>
        <taxon>Desulfovibrionales</taxon>
        <taxon>Desulfovibrionaceae</taxon>
        <taxon>Oleidesulfovibrio</taxon>
    </lineage>
</organism>
<keyword evidence="2" id="KW-1185">Reference proteome</keyword>
<dbReference type="eggNOG" id="ENOG5033W9T">
    <property type="taxonomic scope" value="Bacteria"/>
</dbReference>
<accession>Q30VF0</accession>
<protein>
    <submittedName>
        <fullName evidence="1">Uncharacterized protein</fullName>
    </submittedName>
</protein>
<name>Q30VF0_OLEA2</name>
<dbReference type="STRING" id="207559.Dde_3553"/>
<reference evidence="1 2" key="1">
    <citation type="journal article" date="2011" name="J. Bacteriol.">
        <title>Complete genome sequence and updated annotation of Desulfovibrio alaskensis G20.</title>
        <authorList>
            <person name="Hauser L.J."/>
            <person name="Land M.L."/>
            <person name="Brown S.D."/>
            <person name="Larimer F."/>
            <person name="Keller K.L."/>
            <person name="Rapp-Giles B.J."/>
            <person name="Price M.N."/>
            <person name="Lin M."/>
            <person name="Bruce D.C."/>
            <person name="Detter J.C."/>
            <person name="Tapia R."/>
            <person name="Han C.S."/>
            <person name="Goodwin L.A."/>
            <person name="Cheng J.F."/>
            <person name="Pitluck S."/>
            <person name="Copeland A."/>
            <person name="Lucas S."/>
            <person name="Nolan M."/>
            <person name="Lapidus A.L."/>
            <person name="Palumbo A.V."/>
            <person name="Wall J.D."/>
        </authorList>
    </citation>
    <scope>NUCLEOTIDE SEQUENCE [LARGE SCALE GENOMIC DNA]</scope>
    <source>
        <strain evidence="2">ATCC BAA 1058 / DSM 17464 / G20</strain>
    </source>
</reference>
<dbReference type="AlphaFoldDB" id="Q30VF0"/>